<dbReference type="Proteomes" id="UP000305238">
    <property type="component" value="Unassembled WGS sequence"/>
</dbReference>
<gene>
    <name evidence="2" type="ORF">ETD96_33765</name>
</gene>
<name>A0A5S4GD03_9ACTN</name>
<proteinExistence type="predicted"/>
<evidence type="ECO:0000256" key="1">
    <source>
        <dbReference type="SAM" id="MobiDB-lite"/>
    </source>
</evidence>
<reference evidence="2 3" key="1">
    <citation type="submission" date="2019-05" db="EMBL/GenBank/DDBJ databases">
        <title>Draft genome sequence of Actinomadura geliboluensis A8036.</title>
        <authorList>
            <person name="Saricaoglu S."/>
            <person name="Isik K."/>
        </authorList>
    </citation>
    <scope>NUCLEOTIDE SEQUENCE [LARGE SCALE GENOMIC DNA]</scope>
    <source>
        <strain evidence="2 3">A8036</strain>
    </source>
</reference>
<comment type="caution">
    <text evidence="2">The sequence shown here is derived from an EMBL/GenBank/DDBJ whole genome shotgun (WGS) entry which is preliminary data.</text>
</comment>
<protein>
    <recommendedName>
        <fullName evidence="4">DUF4237 domain-containing protein</fullName>
    </recommendedName>
</protein>
<organism evidence="2 3">
    <name type="scientific">Actinomadura geliboluensis</name>
    <dbReference type="NCBI Taxonomy" id="882440"/>
    <lineage>
        <taxon>Bacteria</taxon>
        <taxon>Bacillati</taxon>
        <taxon>Actinomycetota</taxon>
        <taxon>Actinomycetes</taxon>
        <taxon>Streptosporangiales</taxon>
        <taxon>Thermomonosporaceae</taxon>
        <taxon>Actinomadura</taxon>
    </lineage>
</organism>
<dbReference type="RefSeq" id="WP_138640549.1">
    <property type="nucleotide sequence ID" value="NZ_VCKZ01000343.1"/>
</dbReference>
<dbReference type="InterPro" id="IPR036170">
    <property type="entry name" value="YezG-like_sf"/>
</dbReference>
<dbReference type="EMBL" id="VCKZ01000343">
    <property type="protein sequence ID" value="TMR30394.1"/>
    <property type="molecule type" value="Genomic_DNA"/>
</dbReference>
<dbReference type="OrthoDB" id="3449702at2"/>
<sequence>MLSTAEQDARLDAIASLLARLAPDGAESLEFAYRAVGSSSFEHAGLPFTARNIESLLPSSGVYPLVRELRSLMHVDGEGTWLEMHLKLRLRAGTAPEWEVRFRSVDEITFMDDVPPAAAAEELRTFPQAPHRVPEWMAELAAVQDAADRFAPDAFSPQPEPDLVAALPDGLSGLFDAARARLRDQLPEGPAGRFLVGELADGCWSVLHLAPAWLAARMDGDACVEQRAFTDPAAAVAFAAGAVLAEAGAEVNSSVLRGAGVLNRTTDRRNGVDAWRLTSGDGNGARQLRRSIAAERPRGADVRERRFFALSPLDNRPGGYFVVQPGQVPAEGDFVSTHQIFEWHIGSSLPKAGAPEPSPVEDVVLEPGTELDTYDFTSTGRLFTIGTPFEWRQLDGYPEDVPHRFFRVLRPLSATPLPLSGRTLYRPGDRGPKRLPDARGRGFGLPHSIIDHVEAGDLTEISGPGGDPVPLQDDWDANG</sequence>
<feature type="region of interest" description="Disordered" evidence="1">
    <location>
        <begin position="458"/>
        <end position="479"/>
    </location>
</feature>
<dbReference type="SUPFAM" id="SSF160424">
    <property type="entry name" value="BH3703-like"/>
    <property type="match status" value="1"/>
</dbReference>
<keyword evidence="3" id="KW-1185">Reference proteome</keyword>
<accession>A0A5S4GD03</accession>
<evidence type="ECO:0000313" key="2">
    <source>
        <dbReference type="EMBL" id="TMR30394.1"/>
    </source>
</evidence>
<evidence type="ECO:0000313" key="3">
    <source>
        <dbReference type="Proteomes" id="UP000305238"/>
    </source>
</evidence>
<evidence type="ECO:0008006" key="4">
    <source>
        <dbReference type="Google" id="ProtNLM"/>
    </source>
</evidence>
<dbReference type="AlphaFoldDB" id="A0A5S4GD03"/>